<keyword evidence="3" id="KW-1185">Reference proteome</keyword>
<organism evidence="2 3">
    <name type="scientific">Halomicronema hongdechloris C2206</name>
    <dbReference type="NCBI Taxonomy" id="1641165"/>
    <lineage>
        <taxon>Bacteria</taxon>
        <taxon>Bacillati</taxon>
        <taxon>Cyanobacteriota</taxon>
        <taxon>Cyanophyceae</taxon>
        <taxon>Nodosilineales</taxon>
        <taxon>Nodosilineaceae</taxon>
        <taxon>Halomicronema</taxon>
    </lineage>
</organism>
<name>A0A1Z3HHF5_9CYAN</name>
<protein>
    <submittedName>
        <fullName evidence="2">Uncharacterized protein</fullName>
    </submittedName>
</protein>
<dbReference type="EMBL" id="CP021983">
    <property type="protein sequence ID" value="ASC69637.1"/>
    <property type="molecule type" value="Genomic_DNA"/>
</dbReference>
<sequence length="132" mass="14724">MAASILNHEKMNDQFDIGKELEDLDPEPSTRVVFTSYPETPEERQRLMDHTFQMERGRAFDRRVKMLVVETGPSILAALVVLAITITNLIVISPLTETTEEEEQRAASQMGLILTGTLAFVFGKASDSSKIP</sequence>
<evidence type="ECO:0000313" key="2">
    <source>
        <dbReference type="EMBL" id="ASC69637.1"/>
    </source>
</evidence>
<dbReference type="OrthoDB" id="9941054at2"/>
<dbReference type="RefSeq" id="WP_137454995.1">
    <property type="nucleotide sequence ID" value="NZ_CP021983.2"/>
</dbReference>
<keyword evidence="1" id="KW-0472">Membrane</keyword>
<keyword evidence="1" id="KW-0812">Transmembrane</keyword>
<dbReference type="Proteomes" id="UP000191901">
    <property type="component" value="Chromosome"/>
</dbReference>
<feature type="transmembrane region" description="Helical" evidence="1">
    <location>
        <begin position="66"/>
        <end position="86"/>
    </location>
</feature>
<gene>
    <name evidence="2" type="ORF">XM38_005660</name>
</gene>
<keyword evidence="1" id="KW-1133">Transmembrane helix</keyword>
<accession>A0A1Z3HHF5</accession>
<proteinExistence type="predicted"/>
<evidence type="ECO:0000313" key="3">
    <source>
        <dbReference type="Proteomes" id="UP000191901"/>
    </source>
</evidence>
<reference evidence="2 3" key="1">
    <citation type="journal article" date="2016" name="Biochim. Biophys. Acta">
        <title>Characterization of red-shifted phycobilisomes isolated from the chlorophyll f-containing cyanobacterium Halomicronema hongdechloris.</title>
        <authorList>
            <person name="Li Y."/>
            <person name="Lin Y."/>
            <person name="Garvey C.J."/>
            <person name="Birch D."/>
            <person name="Corkery R.W."/>
            <person name="Loughlin P.C."/>
            <person name="Scheer H."/>
            <person name="Willows R.D."/>
            <person name="Chen M."/>
        </authorList>
    </citation>
    <scope>NUCLEOTIDE SEQUENCE [LARGE SCALE GENOMIC DNA]</scope>
    <source>
        <strain evidence="2 3">C2206</strain>
    </source>
</reference>
<dbReference type="AlphaFoldDB" id="A0A1Z3HHF5"/>
<dbReference type="KEGG" id="hhg:XM38_005660"/>
<evidence type="ECO:0000256" key="1">
    <source>
        <dbReference type="SAM" id="Phobius"/>
    </source>
</evidence>
<feature type="transmembrane region" description="Helical" evidence="1">
    <location>
        <begin position="106"/>
        <end position="123"/>
    </location>
</feature>